<dbReference type="SUPFAM" id="SSF50156">
    <property type="entry name" value="PDZ domain-like"/>
    <property type="match status" value="1"/>
</dbReference>
<dbReference type="InterPro" id="IPR042097">
    <property type="entry name" value="Aminopeptidase_N-like_N_sf"/>
</dbReference>
<sequence>MSAADAAPAAQLPRTRVWISLDPGAHVLSGKSTILLPRNRVYWIRVKNLRITRILLGGKPIRPEIENGRLRILTVGKTERVEISFRAVFPPGEETSRGGYLGAREGLLFGNWFPAPEGLSYYTLSVTVPASLKVITSAEKLTVKTRKRRKVYTFVLNHPTPPPPLIYGPYEYYYRKHGRLIVALYLRHPDPDLAQAYLKKTLQYLDQYEQLLGPLPYRRLSIVEINQEVGEAYPTLIFFGEKVIRLPFILDTSLPHEILHQWFGCGVYPRKANWSEGLVTYLADWKQAEKRGRGLSYRKDLLISHETWCQGKDPFPLSLFVARTDRCSQAVGYGKGAYFFYMLRQKVGDRVFYEALRDFLSRYLYQEADWEDLKQVFSEHYRRDLSAFFQQWVERTGEPSLHLSKRYLLKENHTYRLGLTLYQDPPYYHLRVPLWIKGGEERKLEVELSGPRKDLEVTLKAPPEEVLLDPEYRLWRKLDADELPPNLGLILASRGKVWVRRMDWPVYRPLIHLLRRRGYRVVWDKLPPGGPGPENWVFLGEIPPDLTFLFHGKGFPRGVYLEVARHPYRNKGAFLFFRATDAGEIRRILPRLEYYWRYQSLYFREGRLLEKIRLPGENGIRLLLSTEVTGLPLKDLLPLKEILRRISLYRVILIGEEHDRYEHHLTELEVIKSLTALGHRVAVGMEMFQRPFQKYLDLFVAGELTEKELLEKTEYFKRWNMDWKLYRPILLYARKKGLPVLALNAPSELVKKVSRSGLEGLSVEEKASLPEMDLNNPSYRAFLYRIYREHRDFAVRFPKFDYFYEAQILWDETMADTAARWLREHPDYQLVLLAGKGHIMYGFGIPSRLKRRGITSLVTLVLGGNERITSGFADYILYPEPAREPFSARLGVWLEETKEGLKVARVSPGSPAQKAGLKKGDLLLEADGERLKDVATLKIILTFKKKGDTMKLTYRRGEKTLEAEVKFE</sequence>
<dbReference type="InterPro" id="IPR014782">
    <property type="entry name" value="Peptidase_M1_dom"/>
</dbReference>
<dbReference type="InterPro" id="IPR001478">
    <property type="entry name" value="PDZ"/>
</dbReference>
<dbReference type="Pfam" id="PF01433">
    <property type="entry name" value="Peptidase_M1"/>
    <property type="match status" value="1"/>
</dbReference>
<dbReference type="Proteomes" id="UP000886043">
    <property type="component" value="Unassembled WGS sequence"/>
</dbReference>
<protein>
    <submittedName>
        <fullName evidence="2">PDZ domain-containing protein</fullName>
    </submittedName>
</protein>
<proteinExistence type="predicted"/>
<dbReference type="SMART" id="SM00228">
    <property type="entry name" value="PDZ"/>
    <property type="match status" value="1"/>
</dbReference>
<dbReference type="Gene3D" id="2.30.42.10">
    <property type="match status" value="1"/>
</dbReference>
<dbReference type="PANTHER" id="PTHR45726">
    <property type="entry name" value="LEUKOTRIENE A-4 HYDROLASE"/>
    <property type="match status" value="1"/>
</dbReference>
<dbReference type="Gene3D" id="1.10.390.10">
    <property type="entry name" value="Neutral Protease Domain 2"/>
    <property type="match status" value="1"/>
</dbReference>
<accession>A0A7C3CSS1</accession>
<dbReference type="SUPFAM" id="SSF159501">
    <property type="entry name" value="EreA/ChaN-like"/>
    <property type="match status" value="1"/>
</dbReference>
<dbReference type="EMBL" id="DRMH01000089">
    <property type="protein sequence ID" value="HFC98174.1"/>
    <property type="molecule type" value="Genomic_DNA"/>
</dbReference>
<dbReference type="Pfam" id="PF13180">
    <property type="entry name" value="PDZ_2"/>
    <property type="match status" value="1"/>
</dbReference>
<organism evidence="2">
    <name type="scientific">Thermosulfurimonas dismutans</name>
    <dbReference type="NCBI Taxonomy" id="999894"/>
    <lineage>
        <taxon>Bacteria</taxon>
        <taxon>Pseudomonadati</taxon>
        <taxon>Thermodesulfobacteriota</taxon>
        <taxon>Thermodesulfobacteria</taxon>
        <taxon>Thermodesulfobacteriales</taxon>
        <taxon>Thermodesulfobacteriaceae</taxon>
        <taxon>Thermosulfurimonas</taxon>
    </lineage>
</organism>
<dbReference type="AlphaFoldDB" id="A0A7C3CSS1"/>
<gene>
    <name evidence="2" type="ORF">ENJ40_06940</name>
</gene>
<dbReference type="PROSITE" id="PS50106">
    <property type="entry name" value="PDZ"/>
    <property type="match status" value="1"/>
</dbReference>
<dbReference type="SUPFAM" id="SSF63737">
    <property type="entry name" value="Leukotriene A4 hydrolase N-terminal domain"/>
    <property type="match status" value="1"/>
</dbReference>
<dbReference type="PANTHER" id="PTHR45726:SF3">
    <property type="entry name" value="LEUKOTRIENE A-4 HYDROLASE"/>
    <property type="match status" value="1"/>
</dbReference>
<reference evidence="2" key="1">
    <citation type="journal article" date="2020" name="mSystems">
        <title>Genome- and Community-Level Interaction Insights into Carbon Utilization and Element Cycling Functions of Hydrothermarchaeota in Hydrothermal Sediment.</title>
        <authorList>
            <person name="Zhou Z."/>
            <person name="Liu Y."/>
            <person name="Xu W."/>
            <person name="Pan J."/>
            <person name="Luo Z.H."/>
            <person name="Li M."/>
        </authorList>
    </citation>
    <scope>NUCLEOTIDE SEQUENCE [LARGE SCALE GENOMIC DNA]</scope>
    <source>
        <strain evidence="2">HyVt-483</strain>
    </source>
</reference>
<dbReference type="GO" id="GO:0008237">
    <property type="term" value="F:metallopeptidase activity"/>
    <property type="evidence" value="ECO:0007669"/>
    <property type="project" value="InterPro"/>
</dbReference>
<dbReference type="InterPro" id="IPR034015">
    <property type="entry name" value="M1_LTA4H"/>
</dbReference>
<evidence type="ECO:0000313" key="2">
    <source>
        <dbReference type="EMBL" id="HFC98174.1"/>
    </source>
</evidence>
<evidence type="ECO:0000259" key="1">
    <source>
        <dbReference type="PROSITE" id="PS50106"/>
    </source>
</evidence>
<comment type="caution">
    <text evidence="2">The sequence shown here is derived from an EMBL/GenBank/DDBJ whole genome shotgun (WGS) entry which is preliminary data.</text>
</comment>
<dbReference type="SUPFAM" id="SSF55486">
    <property type="entry name" value="Metalloproteases ('zincins'), catalytic domain"/>
    <property type="match status" value="1"/>
</dbReference>
<dbReference type="GO" id="GO:0008270">
    <property type="term" value="F:zinc ion binding"/>
    <property type="evidence" value="ECO:0007669"/>
    <property type="project" value="InterPro"/>
</dbReference>
<dbReference type="Gene3D" id="3.40.50.11550">
    <property type="match status" value="1"/>
</dbReference>
<dbReference type="InterPro" id="IPR007314">
    <property type="entry name" value="Cofac_haem-bd_dom"/>
</dbReference>
<feature type="domain" description="PDZ" evidence="1">
    <location>
        <begin position="875"/>
        <end position="958"/>
    </location>
</feature>
<name>A0A7C3CSS1_9BACT</name>
<dbReference type="CDD" id="cd14727">
    <property type="entry name" value="ChanN-like"/>
    <property type="match status" value="1"/>
</dbReference>
<dbReference type="InterPro" id="IPR027268">
    <property type="entry name" value="Peptidase_M4/M1_CTD_sf"/>
</dbReference>
<dbReference type="InterPro" id="IPR036034">
    <property type="entry name" value="PDZ_sf"/>
</dbReference>
<dbReference type="Pfam" id="PF04187">
    <property type="entry name" value="Cofac_haem_bdg"/>
    <property type="match status" value="1"/>
</dbReference>